<dbReference type="SUPFAM" id="SSF101898">
    <property type="entry name" value="NHL repeat"/>
    <property type="match status" value="1"/>
</dbReference>
<proteinExistence type="predicted"/>
<name>A0ABV3GAZ8_MICGL</name>
<feature type="region of interest" description="Disordered" evidence="1">
    <location>
        <begin position="34"/>
        <end position="55"/>
    </location>
</feature>
<comment type="caution">
    <text evidence="3">The sequence shown here is derived from an EMBL/GenBank/DDBJ whole genome shotgun (WGS) entry which is preliminary data.</text>
</comment>
<reference evidence="3 4" key="1">
    <citation type="submission" date="2024-06" db="EMBL/GenBank/DDBJ databases">
        <title>The Natural Products Discovery Center: Release of the First 8490 Sequenced Strains for Exploring Actinobacteria Biosynthetic Diversity.</title>
        <authorList>
            <person name="Kalkreuter E."/>
            <person name="Kautsar S.A."/>
            <person name="Yang D."/>
            <person name="Bader C.D."/>
            <person name="Teijaro C.N."/>
            <person name="Fluegel L."/>
            <person name="Davis C.M."/>
            <person name="Simpson J.R."/>
            <person name="Lauterbach L."/>
            <person name="Steele A.D."/>
            <person name="Gui C."/>
            <person name="Meng S."/>
            <person name="Li G."/>
            <person name="Viehrig K."/>
            <person name="Ye F."/>
            <person name="Su P."/>
            <person name="Kiefer A.F."/>
            <person name="Nichols A."/>
            <person name="Cepeda A.J."/>
            <person name="Yan W."/>
            <person name="Fan B."/>
            <person name="Jiang Y."/>
            <person name="Adhikari A."/>
            <person name="Zheng C.-J."/>
            <person name="Schuster L."/>
            <person name="Cowan T.M."/>
            <person name="Smanski M.J."/>
            <person name="Chevrette M.G."/>
            <person name="De Carvalho L.P.S."/>
            <person name="Shen B."/>
        </authorList>
    </citation>
    <scope>NUCLEOTIDE SEQUENCE [LARGE SCALE GENOMIC DNA]</scope>
    <source>
        <strain evidence="3 4">NPDC050100</strain>
    </source>
</reference>
<evidence type="ECO:0008006" key="5">
    <source>
        <dbReference type="Google" id="ProtNLM"/>
    </source>
</evidence>
<feature type="chain" id="PRO_5045454139" description="WD40 repeat domain-containing protein" evidence="2">
    <location>
        <begin position="34"/>
        <end position="379"/>
    </location>
</feature>
<feature type="signal peptide" evidence="2">
    <location>
        <begin position="1"/>
        <end position="33"/>
    </location>
</feature>
<evidence type="ECO:0000313" key="4">
    <source>
        <dbReference type="Proteomes" id="UP001551675"/>
    </source>
</evidence>
<dbReference type="Proteomes" id="UP001551675">
    <property type="component" value="Unassembled WGS sequence"/>
</dbReference>
<protein>
    <recommendedName>
        <fullName evidence="5">WD40 repeat domain-containing protein</fullName>
    </recommendedName>
</protein>
<dbReference type="RefSeq" id="WP_061256589.1">
    <property type="nucleotide sequence ID" value="NZ_JBFALK010000003.1"/>
</dbReference>
<sequence length="379" mass="40468">MTRRHRRRAAPLGVLLAGLVAGSLLCATSVAHAHAEPGSPESDKQAARSRTSSAKLQADGSLSDVAGLSEKDVWAVGQQDVWDFWQNQGVITHWNGTAWTEVDVRNDTTGAGHLRSVAAAGKNDVWAVGDGHDGLPYVARGNRDGFDRLTMPQLRAGDWLGAVAATSGRVVLVGSRDGRTFAAAAGGPSWTTWDTVQGPVGALYGVALAGKSEGWAVGDSGSRPLIMRLTSSGWKLSHVPVVKGGFLRDVYVQSRKRALAVGGVYQRSGKIMPLVLTWDGESWTREKLPIRQAELYGVTGDGDGAFWVSGFDPQRPGTAFLLTYTGSKWKVVYGDSVPDRTVRLQAVTRVGETTMAVGHTLDASDRYRDVIETFGSPAK</sequence>
<evidence type="ECO:0000256" key="2">
    <source>
        <dbReference type="SAM" id="SignalP"/>
    </source>
</evidence>
<organism evidence="3 4">
    <name type="scientific">Microtetraspora glauca</name>
    <dbReference type="NCBI Taxonomy" id="1996"/>
    <lineage>
        <taxon>Bacteria</taxon>
        <taxon>Bacillati</taxon>
        <taxon>Actinomycetota</taxon>
        <taxon>Actinomycetes</taxon>
        <taxon>Streptosporangiales</taxon>
        <taxon>Streptosporangiaceae</taxon>
        <taxon>Microtetraspora</taxon>
    </lineage>
</organism>
<keyword evidence="2" id="KW-0732">Signal</keyword>
<accession>A0ABV3GAZ8</accession>
<evidence type="ECO:0000256" key="1">
    <source>
        <dbReference type="SAM" id="MobiDB-lite"/>
    </source>
</evidence>
<gene>
    <name evidence="3" type="ORF">AB0I59_08940</name>
</gene>
<keyword evidence="4" id="KW-1185">Reference proteome</keyword>
<dbReference type="EMBL" id="JBFALK010000003">
    <property type="protein sequence ID" value="MEV0968747.1"/>
    <property type="molecule type" value="Genomic_DNA"/>
</dbReference>
<evidence type="ECO:0000313" key="3">
    <source>
        <dbReference type="EMBL" id="MEV0968747.1"/>
    </source>
</evidence>